<dbReference type="InterPro" id="IPR020846">
    <property type="entry name" value="MFS_dom"/>
</dbReference>
<feature type="transmembrane region" description="Helical" evidence="8">
    <location>
        <begin position="395"/>
        <end position="414"/>
    </location>
</feature>
<evidence type="ECO:0000256" key="8">
    <source>
        <dbReference type="SAM" id="Phobius"/>
    </source>
</evidence>
<feature type="transmembrane region" description="Helical" evidence="8">
    <location>
        <begin position="531"/>
        <end position="549"/>
    </location>
</feature>
<dbReference type="InterPro" id="IPR036259">
    <property type="entry name" value="MFS_trans_sf"/>
</dbReference>
<feature type="transmembrane region" description="Helical" evidence="8">
    <location>
        <begin position="286"/>
        <end position="308"/>
    </location>
</feature>
<dbReference type="EMBL" id="JOKZ01000020">
    <property type="protein sequence ID" value="KKP06725.1"/>
    <property type="molecule type" value="Genomic_DNA"/>
</dbReference>
<comment type="caution">
    <text evidence="10">The sequence shown here is derived from an EMBL/GenBank/DDBJ whole genome shotgun (WGS) entry which is preliminary data.</text>
</comment>
<dbReference type="FunFam" id="1.20.1250.20:FF:000196">
    <property type="entry name" value="MFS toxin efflux pump (AflT)"/>
    <property type="match status" value="1"/>
</dbReference>
<dbReference type="PROSITE" id="PS50850">
    <property type="entry name" value="MFS"/>
    <property type="match status" value="1"/>
</dbReference>
<feature type="transmembrane region" description="Helical" evidence="8">
    <location>
        <begin position="456"/>
        <end position="480"/>
    </location>
</feature>
<feature type="transmembrane region" description="Helical" evidence="8">
    <location>
        <begin position="370"/>
        <end position="388"/>
    </location>
</feature>
<dbReference type="PANTHER" id="PTHR23501:SF193">
    <property type="entry name" value="MULTIDRUG TRANSPORTER, PUTATIVE (AFU_ORTHOLOGUE AFUA_8G00940)-RELATED"/>
    <property type="match status" value="1"/>
</dbReference>
<protein>
    <recommendedName>
        <fullName evidence="9">Major facilitator superfamily (MFS) profile domain-containing protein</fullName>
    </recommendedName>
</protein>
<evidence type="ECO:0000259" key="9">
    <source>
        <dbReference type="PROSITE" id="PS50850"/>
    </source>
</evidence>
<reference evidence="11" key="1">
    <citation type="journal article" date="2015" name="Genome Announc.">
        <title>Draft whole-genome sequence of the biocontrol agent Trichoderma harzianum T6776.</title>
        <authorList>
            <person name="Baroncelli R."/>
            <person name="Piaggeschi G."/>
            <person name="Fiorini L."/>
            <person name="Bertolini E."/>
            <person name="Zapparata A."/>
            <person name="Pe M.E."/>
            <person name="Sarrocco S."/>
            <person name="Vannacci G."/>
        </authorList>
    </citation>
    <scope>NUCLEOTIDE SEQUENCE [LARGE SCALE GENOMIC DNA]</scope>
    <source>
        <strain evidence="11">T6776</strain>
    </source>
</reference>
<keyword evidence="3" id="KW-0813">Transport</keyword>
<feature type="transmembrane region" description="Helical" evidence="8">
    <location>
        <begin position="329"/>
        <end position="350"/>
    </location>
</feature>
<feature type="transmembrane region" description="Helical" evidence="8">
    <location>
        <begin position="188"/>
        <end position="207"/>
    </location>
</feature>
<dbReference type="Gene3D" id="1.20.1250.20">
    <property type="entry name" value="MFS general substrate transporter like domains"/>
    <property type="match status" value="2"/>
</dbReference>
<proteinExistence type="inferred from homology"/>
<dbReference type="GO" id="GO:0022857">
    <property type="term" value="F:transmembrane transporter activity"/>
    <property type="evidence" value="ECO:0007669"/>
    <property type="project" value="InterPro"/>
</dbReference>
<keyword evidence="6 8" id="KW-0472">Membrane</keyword>
<dbReference type="OMA" id="DSAMFIV"/>
<evidence type="ECO:0000256" key="1">
    <source>
        <dbReference type="ARBA" id="ARBA00004141"/>
    </source>
</evidence>
<dbReference type="SUPFAM" id="SSF103473">
    <property type="entry name" value="MFS general substrate transporter"/>
    <property type="match status" value="2"/>
</dbReference>
<evidence type="ECO:0000256" key="4">
    <source>
        <dbReference type="ARBA" id="ARBA00022692"/>
    </source>
</evidence>
<feature type="region of interest" description="Disordered" evidence="7">
    <location>
        <begin position="1"/>
        <end position="39"/>
    </location>
</feature>
<gene>
    <name evidence="10" type="ORF">THAR02_01214</name>
</gene>
<dbReference type="PANTHER" id="PTHR23501">
    <property type="entry name" value="MAJOR FACILITATOR SUPERFAMILY"/>
    <property type="match status" value="1"/>
</dbReference>
<evidence type="ECO:0000313" key="11">
    <source>
        <dbReference type="Proteomes" id="UP000034112"/>
    </source>
</evidence>
<evidence type="ECO:0000256" key="6">
    <source>
        <dbReference type="ARBA" id="ARBA00023136"/>
    </source>
</evidence>
<feature type="transmembrane region" description="Helical" evidence="8">
    <location>
        <begin position="420"/>
        <end position="444"/>
    </location>
</feature>
<dbReference type="GO" id="GO:0005886">
    <property type="term" value="C:plasma membrane"/>
    <property type="evidence" value="ECO:0007669"/>
    <property type="project" value="TreeGrafter"/>
</dbReference>
<evidence type="ECO:0000256" key="3">
    <source>
        <dbReference type="ARBA" id="ARBA00022448"/>
    </source>
</evidence>
<keyword evidence="4 8" id="KW-0812">Transmembrane</keyword>
<dbReference type="CDD" id="cd17502">
    <property type="entry name" value="MFS_Azr1_MDR_like"/>
    <property type="match status" value="1"/>
</dbReference>
<dbReference type="AlphaFoldDB" id="A0A0F9XQH2"/>
<feature type="transmembrane region" description="Helical" evidence="8">
    <location>
        <begin position="96"/>
        <end position="116"/>
    </location>
</feature>
<dbReference type="InterPro" id="IPR011701">
    <property type="entry name" value="MFS"/>
</dbReference>
<name>A0A0F9XQH2_TRIHA</name>
<comment type="subcellular location">
    <subcellularLocation>
        <location evidence="1">Membrane</location>
        <topology evidence="1">Multi-pass membrane protein</topology>
    </subcellularLocation>
</comment>
<evidence type="ECO:0000256" key="7">
    <source>
        <dbReference type="SAM" id="MobiDB-lite"/>
    </source>
</evidence>
<feature type="compositionally biased region" description="Basic and acidic residues" evidence="7">
    <location>
        <begin position="1"/>
        <end position="27"/>
    </location>
</feature>
<dbReference type="Proteomes" id="UP000034112">
    <property type="component" value="Unassembled WGS sequence"/>
</dbReference>
<dbReference type="Pfam" id="PF07690">
    <property type="entry name" value="MFS_1"/>
    <property type="match status" value="1"/>
</dbReference>
<feature type="transmembrane region" description="Helical" evidence="8">
    <location>
        <begin position="219"/>
        <end position="239"/>
    </location>
</feature>
<evidence type="ECO:0000256" key="2">
    <source>
        <dbReference type="ARBA" id="ARBA00007520"/>
    </source>
</evidence>
<feature type="transmembrane region" description="Helical" evidence="8">
    <location>
        <begin position="156"/>
        <end position="181"/>
    </location>
</feature>
<feature type="transmembrane region" description="Helical" evidence="8">
    <location>
        <begin position="56"/>
        <end position="84"/>
    </location>
</feature>
<feature type="transmembrane region" description="Helical" evidence="8">
    <location>
        <begin position="128"/>
        <end position="150"/>
    </location>
</feature>
<accession>A0A0F9XQH2</accession>
<feature type="transmembrane region" description="Helical" evidence="8">
    <location>
        <begin position="260"/>
        <end position="280"/>
    </location>
</feature>
<keyword evidence="5 8" id="KW-1133">Transmembrane helix</keyword>
<comment type="similarity">
    <text evidence="2">Belongs to the major facilitator superfamily. TCR/Tet family.</text>
</comment>
<dbReference type="OrthoDB" id="10021397at2759"/>
<sequence>MSRLDESATEVEGGKRQHTPEPEDKALEPYTKATDPEDKAVDTATEATTLISGLPLVVIMTGLALAGFVVALDTSIIATAIPFITEEFHSTQDIGWYGSAYFLTLCSLQPVNGKLYSSFSLKSHSRNLQWSFITFFAVFELGSLLCAVAVNSNMFIGGRAVAGLGGSGILLGALSIIAYIIPLNKRPLYTGLFVSVFSIALVVGPIIGGAFTQHVTWRWCFYINLPIGCATFLALGFLFHPLPRPQEGETLPQRIKKLDLVGAVLFTPAVLMALLALQWGGSTYPWHSATIIGLFVGFGALMGVFVLWEAFVGDEIAMLPSSLLRLRAVAFAGSTQLFATGGIFAAVYYLPEWFQVVRGASPVRSGVMNIPSFLSQVLASILAGGLGSKIGGLNPWIWVGCALMAVGTGLYSTLTVDSDAGHWIGFQILQGFGFGCVAQMPTIAVQMAVPPQRVPIALAMTAFAQFFGSAIFVAIAQTIFSNVLIAKLATDAPDVDAEALLLAGSGAVRSIVPPESLSAVLAAYESAITSTFYLTAATSVTAFFVSFGIPWTSVKAKKQTAGL</sequence>
<organism evidence="10 11">
    <name type="scientific">Trichoderma harzianum</name>
    <name type="common">Hypocrea lixii</name>
    <dbReference type="NCBI Taxonomy" id="5544"/>
    <lineage>
        <taxon>Eukaryota</taxon>
        <taxon>Fungi</taxon>
        <taxon>Dikarya</taxon>
        <taxon>Ascomycota</taxon>
        <taxon>Pezizomycotina</taxon>
        <taxon>Sordariomycetes</taxon>
        <taxon>Hypocreomycetidae</taxon>
        <taxon>Hypocreales</taxon>
        <taxon>Hypocreaceae</taxon>
        <taxon>Trichoderma</taxon>
    </lineage>
</organism>
<feature type="domain" description="Major facilitator superfamily (MFS) profile" evidence="9">
    <location>
        <begin position="59"/>
        <end position="554"/>
    </location>
</feature>
<evidence type="ECO:0000313" key="10">
    <source>
        <dbReference type="EMBL" id="KKP06725.1"/>
    </source>
</evidence>
<evidence type="ECO:0000256" key="5">
    <source>
        <dbReference type="ARBA" id="ARBA00022989"/>
    </source>
</evidence>